<dbReference type="EMBL" id="KZ613503">
    <property type="protein sequence ID" value="PMD16791.1"/>
    <property type="molecule type" value="Genomic_DNA"/>
</dbReference>
<sequence>MLHQVYKYLRGVVQALNGQVQAINIGIVAGELRWRNTKHRNPNGRNDEILAVGALLGLDMVKLLDEPEGIARMVMFYKLVGRLYRNIVFAEIPRLQVDGFNWAPSSFLVNDHRRPLTNLGKHGVDCTENGLIGTYITFAVAGGEEVLYDDAKRLTLVDDERSFDILVPSKKLFWFTHIIIYPTVVPESVAGTMVIAAAVKEDTEYPRTQDLSIQIDFVGMFQTVLHVGWFRNWDTPVHKDRFPNGEQLVPGKFRELKVLLR</sequence>
<keyword evidence="2" id="KW-1185">Reference proteome</keyword>
<evidence type="ECO:0000313" key="1">
    <source>
        <dbReference type="EMBL" id="PMD16791.1"/>
    </source>
</evidence>
<dbReference type="Proteomes" id="UP000235672">
    <property type="component" value="Unassembled WGS sequence"/>
</dbReference>
<name>A0A2J6PS28_9HELO</name>
<protein>
    <submittedName>
        <fullName evidence="1">Uncharacterized protein</fullName>
    </submittedName>
</protein>
<gene>
    <name evidence="1" type="ORF">NA56DRAFT_302568</name>
</gene>
<accession>A0A2J6PS28</accession>
<organism evidence="1 2">
    <name type="scientific">Hyaloscypha hepaticicola</name>
    <dbReference type="NCBI Taxonomy" id="2082293"/>
    <lineage>
        <taxon>Eukaryota</taxon>
        <taxon>Fungi</taxon>
        <taxon>Dikarya</taxon>
        <taxon>Ascomycota</taxon>
        <taxon>Pezizomycotina</taxon>
        <taxon>Leotiomycetes</taxon>
        <taxon>Helotiales</taxon>
        <taxon>Hyaloscyphaceae</taxon>
        <taxon>Hyaloscypha</taxon>
    </lineage>
</organism>
<proteinExistence type="predicted"/>
<evidence type="ECO:0000313" key="2">
    <source>
        <dbReference type="Proteomes" id="UP000235672"/>
    </source>
</evidence>
<dbReference type="STRING" id="1745343.A0A2J6PS28"/>
<dbReference type="OrthoDB" id="2426273at2759"/>
<reference evidence="1 2" key="1">
    <citation type="submission" date="2016-05" db="EMBL/GenBank/DDBJ databases">
        <title>A degradative enzymes factory behind the ericoid mycorrhizal symbiosis.</title>
        <authorList>
            <consortium name="DOE Joint Genome Institute"/>
            <person name="Martino E."/>
            <person name="Morin E."/>
            <person name="Grelet G."/>
            <person name="Kuo A."/>
            <person name="Kohler A."/>
            <person name="Daghino S."/>
            <person name="Barry K."/>
            <person name="Choi C."/>
            <person name="Cichocki N."/>
            <person name="Clum A."/>
            <person name="Copeland A."/>
            <person name="Hainaut M."/>
            <person name="Haridas S."/>
            <person name="Labutti K."/>
            <person name="Lindquist E."/>
            <person name="Lipzen A."/>
            <person name="Khouja H.-R."/>
            <person name="Murat C."/>
            <person name="Ohm R."/>
            <person name="Olson A."/>
            <person name="Spatafora J."/>
            <person name="Veneault-Fourrey C."/>
            <person name="Henrissat B."/>
            <person name="Grigoriev I."/>
            <person name="Martin F."/>
            <person name="Perotto S."/>
        </authorList>
    </citation>
    <scope>NUCLEOTIDE SEQUENCE [LARGE SCALE GENOMIC DNA]</scope>
    <source>
        <strain evidence="1 2">UAMH 7357</strain>
    </source>
</reference>
<dbReference type="AlphaFoldDB" id="A0A2J6PS28"/>